<evidence type="ECO:0000313" key="2">
    <source>
        <dbReference type="Proteomes" id="UP001501410"/>
    </source>
</evidence>
<gene>
    <name evidence="1" type="ORF">GCM10023092_12730</name>
</gene>
<dbReference type="EMBL" id="BAABEZ010000018">
    <property type="protein sequence ID" value="GAA4452982.1"/>
    <property type="molecule type" value="Genomic_DNA"/>
</dbReference>
<evidence type="ECO:0008006" key="3">
    <source>
        <dbReference type="Google" id="ProtNLM"/>
    </source>
</evidence>
<proteinExistence type="predicted"/>
<keyword evidence="2" id="KW-1185">Reference proteome</keyword>
<accession>A0ABP8MQ12</accession>
<sequence>MARLSDYLIDSLLLPEEIGATAFGSQIRYSDSGRITYLDKERDLFLLYDINLGRNTDSFLFEEDIQALEIRNFDSVYIAGRHELITIFRKKIHRYDLSEMLRTYVDADVWISDGNGFSVVGDTVRITVRWFSDKDDTIPSRRSVLTHFEVVFALKGDSVMYLGKYNPDPVALVGQDFGTNMSRPALLLNGHMIACNLPFGDTLYTYDIIRRQEHKIGIHSSIRPAPQPFDYSKAADHAYFSGYHNANAWFTFLYHDPWRHHVYQFLKHPGDYITSEGERKKFYDASFSLLVYSTDLGLQEELQIPEKMLYPLKTFVTPDGICIAEDKDRRRLDGKTMYYRFRIP</sequence>
<dbReference type="Proteomes" id="UP001501410">
    <property type="component" value="Unassembled WGS sequence"/>
</dbReference>
<reference evidence="2" key="1">
    <citation type="journal article" date="2019" name="Int. J. Syst. Evol. Microbiol.">
        <title>The Global Catalogue of Microorganisms (GCM) 10K type strain sequencing project: providing services to taxonomists for standard genome sequencing and annotation.</title>
        <authorList>
            <consortium name="The Broad Institute Genomics Platform"/>
            <consortium name="The Broad Institute Genome Sequencing Center for Infectious Disease"/>
            <person name="Wu L."/>
            <person name="Ma J."/>
        </authorList>
    </citation>
    <scope>NUCLEOTIDE SEQUENCE [LARGE SCALE GENOMIC DNA]</scope>
    <source>
        <strain evidence="2">JCM 31921</strain>
    </source>
</reference>
<comment type="caution">
    <text evidence="1">The sequence shown here is derived from an EMBL/GenBank/DDBJ whole genome shotgun (WGS) entry which is preliminary data.</text>
</comment>
<evidence type="ECO:0000313" key="1">
    <source>
        <dbReference type="EMBL" id="GAA4452982.1"/>
    </source>
</evidence>
<dbReference type="RefSeq" id="WP_344824157.1">
    <property type="nucleotide sequence ID" value="NZ_BAABEZ010000018.1"/>
</dbReference>
<protein>
    <recommendedName>
        <fullName evidence="3">DUF4221 domain-containing protein</fullName>
    </recommendedName>
</protein>
<name>A0ABP8MQ12_9BACT</name>
<organism evidence="1 2">
    <name type="scientific">Rurimicrobium arvi</name>
    <dbReference type="NCBI Taxonomy" id="2049916"/>
    <lineage>
        <taxon>Bacteria</taxon>
        <taxon>Pseudomonadati</taxon>
        <taxon>Bacteroidota</taxon>
        <taxon>Chitinophagia</taxon>
        <taxon>Chitinophagales</taxon>
        <taxon>Chitinophagaceae</taxon>
        <taxon>Rurimicrobium</taxon>
    </lineage>
</organism>